<proteinExistence type="predicted"/>
<dbReference type="Proteomes" id="UP000250003">
    <property type="component" value="Chromosome"/>
</dbReference>
<dbReference type="RefSeq" id="WP_111919919.1">
    <property type="nucleotide sequence ID" value="NZ_CAUWHR010000002.1"/>
</dbReference>
<sequence length="111" mass="12820">MLNWYKKLYVGDNAKRKKKQLIRKINRGAGVLDTYLITLASNPENQLDIFSANELKQKARRKSCPIIIGLSCGYMEALEMTKRLVEEAYAQTGTAQVRQWLEQQIREESGR</sequence>
<keyword evidence="2" id="KW-1185">Reference proteome</keyword>
<evidence type="ECO:0000313" key="2">
    <source>
        <dbReference type="Proteomes" id="UP000250003"/>
    </source>
</evidence>
<dbReference type="EMBL" id="CP030280">
    <property type="protein sequence ID" value="AWY98430.1"/>
    <property type="molecule type" value="Genomic_DNA"/>
</dbReference>
<reference evidence="2" key="1">
    <citation type="submission" date="2018-06" db="EMBL/GenBank/DDBJ databases">
        <title>Description of Blautia argi sp. nov., a new anaerobic isolated from dog feces.</title>
        <authorList>
            <person name="Chang Y.-H."/>
            <person name="Paek J."/>
            <person name="Shin Y."/>
        </authorList>
    </citation>
    <scope>NUCLEOTIDE SEQUENCE [LARGE SCALE GENOMIC DNA]</scope>
    <source>
        <strain evidence="2">KCTC 15426</strain>
    </source>
</reference>
<dbReference type="OrthoDB" id="2085859at2"/>
<dbReference type="KEGG" id="blau:DQQ01_10035"/>
<protein>
    <submittedName>
        <fullName evidence="1">Uncharacterized protein</fullName>
    </submittedName>
</protein>
<accession>A0A2Z4UBK7</accession>
<organism evidence="1 2">
    <name type="scientific">Blautia argi</name>
    <dbReference type="NCBI Taxonomy" id="1912897"/>
    <lineage>
        <taxon>Bacteria</taxon>
        <taxon>Bacillati</taxon>
        <taxon>Bacillota</taxon>
        <taxon>Clostridia</taxon>
        <taxon>Lachnospirales</taxon>
        <taxon>Lachnospiraceae</taxon>
        <taxon>Blautia</taxon>
    </lineage>
</organism>
<dbReference type="AlphaFoldDB" id="A0A2Z4UBK7"/>
<name>A0A2Z4UBK7_9FIRM</name>
<evidence type="ECO:0000313" key="1">
    <source>
        <dbReference type="EMBL" id="AWY98430.1"/>
    </source>
</evidence>
<gene>
    <name evidence="1" type="ORF">DQQ01_10035</name>
</gene>